<name>A0A0E9VUY4_ANGAN</name>
<dbReference type="AlphaFoldDB" id="A0A0E9VUY4"/>
<evidence type="ECO:0000256" key="1">
    <source>
        <dbReference type="SAM" id="MobiDB-lite"/>
    </source>
</evidence>
<evidence type="ECO:0000313" key="2">
    <source>
        <dbReference type="EMBL" id="JAH81160.1"/>
    </source>
</evidence>
<organism evidence="2">
    <name type="scientific">Anguilla anguilla</name>
    <name type="common">European freshwater eel</name>
    <name type="synonym">Muraena anguilla</name>
    <dbReference type="NCBI Taxonomy" id="7936"/>
    <lineage>
        <taxon>Eukaryota</taxon>
        <taxon>Metazoa</taxon>
        <taxon>Chordata</taxon>
        <taxon>Craniata</taxon>
        <taxon>Vertebrata</taxon>
        <taxon>Euteleostomi</taxon>
        <taxon>Actinopterygii</taxon>
        <taxon>Neopterygii</taxon>
        <taxon>Teleostei</taxon>
        <taxon>Anguilliformes</taxon>
        <taxon>Anguillidae</taxon>
        <taxon>Anguilla</taxon>
    </lineage>
</organism>
<protein>
    <submittedName>
        <fullName evidence="2">Uncharacterized protein</fullName>
    </submittedName>
</protein>
<feature type="region of interest" description="Disordered" evidence="1">
    <location>
        <begin position="1"/>
        <end position="27"/>
    </location>
</feature>
<reference evidence="2" key="1">
    <citation type="submission" date="2014-11" db="EMBL/GenBank/DDBJ databases">
        <authorList>
            <person name="Amaro Gonzalez C."/>
        </authorList>
    </citation>
    <scope>NUCLEOTIDE SEQUENCE</scope>
</reference>
<dbReference type="EMBL" id="GBXM01027417">
    <property type="protein sequence ID" value="JAH81160.1"/>
    <property type="molecule type" value="Transcribed_RNA"/>
</dbReference>
<accession>A0A0E9VUY4</accession>
<proteinExistence type="predicted"/>
<reference evidence="2" key="2">
    <citation type="journal article" date="2015" name="Fish Shellfish Immunol.">
        <title>Early steps in the European eel (Anguilla anguilla)-Vibrio vulnificus interaction in the gills: Role of the RtxA13 toxin.</title>
        <authorList>
            <person name="Callol A."/>
            <person name="Pajuelo D."/>
            <person name="Ebbesson L."/>
            <person name="Teles M."/>
            <person name="MacKenzie S."/>
            <person name="Amaro C."/>
        </authorList>
    </citation>
    <scope>NUCLEOTIDE SEQUENCE</scope>
</reference>
<sequence length="27" mass="2870">MKSYTKAPAKEKTKEGITGNISPCSPC</sequence>